<proteinExistence type="predicted"/>
<name>A0A0A9ZHL5_LYGHE</name>
<reference evidence="2" key="2">
    <citation type="submission" date="2014-07" db="EMBL/GenBank/DDBJ databases">
        <authorList>
            <person name="Hull J."/>
        </authorList>
    </citation>
    <scope>NUCLEOTIDE SEQUENCE</scope>
</reference>
<feature type="non-terminal residue" evidence="2">
    <location>
        <position position="105"/>
    </location>
</feature>
<evidence type="ECO:0000313" key="2">
    <source>
        <dbReference type="EMBL" id="JAG43358.1"/>
    </source>
</evidence>
<keyword evidence="1" id="KW-0812">Transmembrane</keyword>
<feature type="non-terminal residue" evidence="2">
    <location>
        <position position="1"/>
    </location>
</feature>
<accession>A0A0A9ZHL5</accession>
<feature type="transmembrane region" description="Helical" evidence="1">
    <location>
        <begin position="74"/>
        <end position="93"/>
    </location>
</feature>
<keyword evidence="1" id="KW-0472">Membrane</keyword>
<feature type="transmembrane region" description="Helical" evidence="1">
    <location>
        <begin position="32"/>
        <end position="54"/>
    </location>
</feature>
<evidence type="ECO:0000256" key="1">
    <source>
        <dbReference type="SAM" id="Phobius"/>
    </source>
</evidence>
<reference evidence="2" key="1">
    <citation type="journal article" date="2014" name="PLoS ONE">
        <title>Transcriptome-Based Identification of ABC Transporters in the Western Tarnished Plant Bug Lygus hesperus.</title>
        <authorList>
            <person name="Hull J.J."/>
            <person name="Chaney K."/>
            <person name="Geib S.M."/>
            <person name="Fabrick J.A."/>
            <person name="Brent C.S."/>
            <person name="Walsh D."/>
            <person name="Lavine L.C."/>
        </authorList>
    </citation>
    <scope>NUCLEOTIDE SEQUENCE</scope>
</reference>
<keyword evidence="1" id="KW-1133">Transmembrane helix</keyword>
<protein>
    <submittedName>
        <fullName evidence="2">Uncharacterized protein</fullName>
    </submittedName>
</protein>
<organism evidence="2">
    <name type="scientific">Lygus hesperus</name>
    <name type="common">Western plant bug</name>
    <dbReference type="NCBI Taxonomy" id="30085"/>
    <lineage>
        <taxon>Eukaryota</taxon>
        <taxon>Metazoa</taxon>
        <taxon>Ecdysozoa</taxon>
        <taxon>Arthropoda</taxon>
        <taxon>Hexapoda</taxon>
        <taxon>Insecta</taxon>
        <taxon>Pterygota</taxon>
        <taxon>Neoptera</taxon>
        <taxon>Paraneoptera</taxon>
        <taxon>Hemiptera</taxon>
        <taxon>Heteroptera</taxon>
        <taxon>Panheteroptera</taxon>
        <taxon>Cimicomorpha</taxon>
        <taxon>Miridae</taxon>
        <taxon>Mirini</taxon>
        <taxon>Lygus</taxon>
    </lineage>
</organism>
<sequence length="105" mass="11866">HLSISRILLAQDCYLRLSALLTHLNAMYSVQILFSMSGCFIKALLNVYFTFFGAHLPSNEPSVLTLKQIDILKTLSWTIYYSLRFIVLAVVATNSTDEAETTKFV</sequence>
<dbReference type="EMBL" id="GBHO01000246">
    <property type="protein sequence ID" value="JAG43358.1"/>
    <property type="molecule type" value="Transcribed_RNA"/>
</dbReference>
<gene>
    <name evidence="2" type="ORF">CM83_105050</name>
</gene>
<dbReference type="AlphaFoldDB" id="A0A0A9ZHL5"/>